<feature type="compositionally biased region" description="Polar residues" evidence="1">
    <location>
        <begin position="23"/>
        <end position="35"/>
    </location>
</feature>
<feature type="compositionally biased region" description="Low complexity" evidence="1">
    <location>
        <begin position="76"/>
        <end position="86"/>
    </location>
</feature>
<accession>A0A9W6T215</accession>
<dbReference type="InterPro" id="IPR020956">
    <property type="entry name" value="TF_Aft1_OSM"/>
</dbReference>
<dbReference type="EMBL" id="BSXU01011204">
    <property type="protein sequence ID" value="GME74283.1"/>
    <property type="molecule type" value="Genomic_DNA"/>
</dbReference>
<evidence type="ECO:0000259" key="2">
    <source>
        <dbReference type="Pfam" id="PF11785"/>
    </source>
</evidence>
<dbReference type="Proteomes" id="UP001165063">
    <property type="component" value="Unassembled WGS sequence"/>
</dbReference>
<comment type="caution">
    <text evidence="3">The sequence shown here is derived from an EMBL/GenBank/DDBJ whole genome shotgun (WGS) entry which is preliminary data.</text>
</comment>
<feature type="compositionally biased region" description="Polar residues" evidence="1">
    <location>
        <begin position="54"/>
        <end position="68"/>
    </location>
</feature>
<dbReference type="Pfam" id="PF11785">
    <property type="entry name" value="Aft1_OSA"/>
    <property type="match status" value="1"/>
</dbReference>
<feature type="compositionally biased region" description="Pro residues" evidence="1">
    <location>
        <begin position="104"/>
        <end position="115"/>
    </location>
</feature>
<proteinExistence type="predicted"/>
<dbReference type="AlphaFoldDB" id="A0A9W6T215"/>
<feature type="domain" description="Transcription factor Aft1 osmotic stress" evidence="2">
    <location>
        <begin position="30"/>
        <end position="53"/>
    </location>
</feature>
<reference evidence="3" key="1">
    <citation type="submission" date="2023-04" db="EMBL/GenBank/DDBJ databases">
        <title>Ambrosiozyma monospora NBRC 1965.</title>
        <authorList>
            <person name="Ichikawa N."/>
            <person name="Sato H."/>
            <person name="Tonouchi N."/>
        </authorList>
    </citation>
    <scope>NUCLEOTIDE SEQUENCE</scope>
    <source>
        <strain evidence="3">NBRC 1965</strain>
    </source>
</reference>
<name>A0A9W6T215_AMBMO</name>
<evidence type="ECO:0000313" key="3">
    <source>
        <dbReference type="EMBL" id="GME74283.1"/>
    </source>
</evidence>
<keyword evidence="4" id="KW-1185">Reference proteome</keyword>
<evidence type="ECO:0000313" key="4">
    <source>
        <dbReference type="Proteomes" id="UP001165063"/>
    </source>
</evidence>
<organism evidence="3 4">
    <name type="scientific">Ambrosiozyma monospora</name>
    <name type="common">Yeast</name>
    <name type="synonym">Endomycopsis monosporus</name>
    <dbReference type="NCBI Taxonomy" id="43982"/>
    <lineage>
        <taxon>Eukaryota</taxon>
        <taxon>Fungi</taxon>
        <taxon>Dikarya</taxon>
        <taxon>Ascomycota</taxon>
        <taxon>Saccharomycotina</taxon>
        <taxon>Pichiomycetes</taxon>
        <taxon>Pichiales</taxon>
        <taxon>Pichiaceae</taxon>
        <taxon>Ambrosiozyma</taxon>
    </lineage>
</organism>
<protein>
    <submittedName>
        <fullName evidence="3">Unnamed protein product</fullName>
    </submittedName>
</protein>
<dbReference type="OrthoDB" id="295274at2759"/>
<gene>
    <name evidence="3" type="ORF">Amon01_000945900</name>
</gene>
<sequence>MTSLGTTTVKMDLTNIRNHNERQPSVNTSASSISKTLDLEPNPFEQSFAGGGSKANSVTPTNHNSGSHLSLKDLGTSNNANTTTTNGHGLSAKASISKSLQPPNAHPPGMSPPILTPGGTRRLPTNTLPPLQGLVSPGGTSLPGTPGIWNLLGASFPPSAGGAQSNSQLPFTLPNGSTVGGNGANAAGASNPLASPQQLLSSFLTSKKLDMTPNESSLRTGFTPGGNAWWTHTSCSHCFRCCSRCYIYWSNTSSCCHSEQQ</sequence>
<evidence type="ECO:0000256" key="1">
    <source>
        <dbReference type="SAM" id="MobiDB-lite"/>
    </source>
</evidence>
<feature type="region of interest" description="Disordered" evidence="1">
    <location>
        <begin position="13"/>
        <end position="142"/>
    </location>
</feature>